<evidence type="ECO:0000313" key="2">
    <source>
        <dbReference type="RefSeq" id="XP_018480721.1"/>
    </source>
</evidence>
<accession>A0A6J0N947</accession>
<dbReference type="PANTHER" id="PTHR34538">
    <property type="entry name" value="EXPRESSED PROTEIN"/>
    <property type="match status" value="1"/>
</dbReference>
<reference evidence="1" key="1">
    <citation type="journal article" date="2019" name="Database">
        <title>The radish genome database (RadishGD): an integrated information resource for radish genomics.</title>
        <authorList>
            <person name="Yu H.J."/>
            <person name="Baek S."/>
            <person name="Lee Y.J."/>
            <person name="Cho A."/>
            <person name="Mun J.H."/>
        </authorList>
    </citation>
    <scope>NUCLEOTIDE SEQUENCE [LARGE SCALE GENOMIC DNA]</scope>
    <source>
        <strain evidence="1">cv. WK10039</strain>
    </source>
</reference>
<dbReference type="OrthoDB" id="984078at2759"/>
<dbReference type="GeneID" id="108851755"/>
<reference evidence="2" key="2">
    <citation type="submission" date="2025-08" db="UniProtKB">
        <authorList>
            <consortium name="RefSeq"/>
        </authorList>
    </citation>
    <scope>IDENTIFICATION</scope>
    <source>
        <tissue evidence="2">Leaf</tissue>
    </source>
</reference>
<dbReference type="RefSeq" id="XP_018480721.1">
    <property type="nucleotide sequence ID" value="XM_018625219.2"/>
</dbReference>
<organism evidence="1 2">
    <name type="scientific">Raphanus sativus</name>
    <name type="common">Radish</name>
    <name type="synonym">Raphanus raphanistrum var. sativus</name>
    <dbReference type="NCBI Taxonomy" id="3726"/>
    <lineage>
        <taxon>Eukaryota</taxon>
        <taxon>Viridiplantae</taxon>
        <taxon>Streptophyta</taxon>
        <taxon>Embryophyta</taxon>
        <taxon>Tracheophyta</taxon>
        <taxon>Spermatophyta</taxon>
        <taxon>Magnoliopsida</taxon>
        <taxon>eudicotyledons</taxon>
        <taxon>Gunneridae</taxon>
        <taxon>Pentapetalae</taxon>
        <taxon>rosids</taxon>
        <taxon>malvids</taxon>
        <taxon>Brassicales</taxon>
        <taxon>Brassicaceae</taxon>
        <taxon>Brassiceae</taxon>
        <taxon>Raphanus</taxon>
    </lineage>
</organism>
<dbReference type="AlphaFoldDB" id="A0A6J0N947"/>
<sequence>MMHIDYSLTTRCKCRNLSLSPPLNMYLTLCFLATFTFSQSHKSNKRERHTAMNRQSLKRFQFRRWGKRIGSSTTTASTKLGNAEERTIVAFAFSSSCFGKPPRVLVKQFVWRLKSRLRLSRKIDNHNIQCSYDLRSYHLNFDDGWSRRR</sequence>
<proteinExistence type="predicted"/>
<keyword evidence="1" id="KW-1185">Reference proteome</keyword>
<dbReference type="PANTHER" id="PTHR34538:SF4">
    <property type="entry name" value="EXPRESSED PROTEIN"/>
    <property type="match status" value="1"/>
</dbReference>
<dbReference type="Proteomes" id="UP000504610">
    <property type="component" value="Chromosome 4"/>
</dbReference>
<name>A0A6J0N947_RAPSA</name>
<evidence type="ECO:0000313" key="1">
    <source>
        <dbReference type="Proteomes" id="UP000504610"/>
    </source>
</evidence>
<protein>
    <submittedName>
        <fullName evidence="2">Uncharacterized protein LOC108851755</fullName>
    </submittedName>
</protein>
<dbReference type="KEGG" id="rsz:108851755"/>
<gene>
    <name evidence="2" type="primary">LOC108851755</name>
</gene>